<dbReference type="WBParaSite" id="TMUE_2000007239.3">
    <property type="protein sequence ID" value="TMUE_2000007239.3"/>
    <property type="gene ID" value="WBGene00289907"/>
</dbReference>
<evidence type="ECO:0000256" key="1">
    <source>
        <dbReference type="SAM" id="MobiDB-lite"/>
    </source>
</evidence>
<feature type="compositionally biased region" description="Polar residues" evidence="1">
    <location>
        <begin position="223"/>
        <end position="254"/>
    </location>
</feature>
<feature type="region of interest" description="Disordered" evidence="1">
    <location>
        <begin position="161"/>
        <end position="192"/>
    </location>
</feature>
<dbReference type="AlphaFoldDB" id="A0A5S6QJA2"/>
<evidence type="ECO:0000313" key="2">
    <source>
        <dbReference type="Proteomes" id="UP000046395"/>
    </source>
</evidence>
<evidence type="ECO:0000313" key="4">
    <source>
        <dbReference type="WBParaSite" id="TMUE_2000007239.2"/>
    </source>
</evidence>
<dbReference type="WBParaSite" id="TMUE_2000007239.1">
    <property type="protein sequence ID" value="TMUE_2000007239.1"/>
    <property type="gene ID" value="WBGene00289907"/>
</dbReference>
<reference evidence="2" key="2">
    <citation type="submission" date="2014-03" db="EMBL/GenBank/DDBJ databases">
        <title>The whipworm genome and dual-species transcriptomics of an intimate host-pathogen interaction.</title>
        <authorList>
            <person name="Foth B.J."/>
            <person name="Tsai I.J."/>
            <person name="Reid A.J."/>
            <person name="Bancroft A.J."/>
            <person name="Nichol S."/>
            <person name="Tracey A."/>
            <person name="Holroyd N."/>
            <person name="Cotton J.A."/>
            <person name="Stanley E.J."/>
            <person name="Zarowiecki M."/>
            <person name="Liu J.Z."/>
            <person name="Huckvale T."/>
            <person name="Cooper P.J."/>
            <person name="Grencis R.K."/>
            <person name="Berriman M."/>
        </authorList>
    </citation>
    <scope>NUCLEOTIDE SEQUENCE [LARGE SCALE GENOMIC DNA]</scope>
    <source>
        <strain evidence="2">Edinburgh</strain>
    </source>
</reference>
<name>A0A5S6QJA2_TRIMR</name>
<dbReference type="WBParaSite" id="TMUE_2000007239.2">
    <property type="protein sequence ID" value="TMUE_2000007239.2"/>
    <property type="gene ID" value="WBGene00289907"/>
</dbReference>
<reference evidence="2" key="1">
    <citation type="submission" date="2013-11" db="EMBL/GenBank/DDBJ databases">
        <authorList>
            <person name="Aslett M."/>
        </authorList>
    </citation>
    <scope>NUCLEOTIDE SEQUENCE [LARGE SCALE GENOMIC DNA]</scope>
    <source>
        <strain evidence="2">Edinburgh</strain>
    </source>
</reference>
<keyword evidence="2" id="KW-1185">Reference proteome</keyword>
<organism evidence="2 3">
    <name type="scientific">Trichuris muris</name>
    <name type="common">Mouse whipworm</name>
    <dbReference type="NCBI Taxonomy" id="70415"/>
    <lineage>
        <taxon>Eukaryota</taxon>
        <taxon>Metazoa</taxon>
        <taxon>Ecdysozoa</taxon>
        <taxon>Nematoda</taxon>
        <taxon>Enoplea</taxon>
        <taxon>Dorylaimia</taxon>
        <taxon>Trichinellida</taxon>
        <taxon>Trichuridae</taxon>
        <taxon>Trichuris</taxon>
    </lineage>
</organism>
<evidence type="ECO:0000313" key="3">
    <source>
        <dbReference type="WBParaSite" id="TMUE_2000007239.1"/>
    </source>
</evidence>
<accession>A0A5S6QJA2</accession>
<feature type="region of interest" description="Disordered" evidence="1">
    <location>
        <begin position="223"/>
        <end position="261"/>
    </location>
</feature>
<feature type="region of interest" description="Disordered" evidence="1">
    <location>
        <begin position="1"/>
        <end position="24"/>
    </location>
</feature>
<dbReference type="WBParaSite" id="TMUE_2000007239.4">
    <property type="protein sequence ID" value="TMUE_2000007239.4"/>
    <property type="gene ID" value="WBGene00289907"/>
</dbReference>
<dbReference type="Proteomes" id="UP000046395">
    <property type="component" value="Unassembled WGS sequence"/>
</dbReference>
<protein>
    <submittedName>
        <fullName evidence="3 4">Uncharacterized protein</fullName>
    </submittedName>
</protein>
<sequence length="330" mass="35256">MEISNSPDISSQVSDGIDKTNGNNVTPILTEVINKEGEDKRLVVSGNRVTVDLAVKFHNSLQDALTLPPSENVSIPETKQLQVTYCSTNSSIDCSVDIDLTSEESEFHSLNALCPTGGLSEQKDAIIRLVPNKTAIIERRAKSLSPSRNSADACPVDVDMTVENSESPSGSRIRVALSSGSGSHPARDTSRGLLTLEKSSVDAGETAPPVVAGTGALVSTLDSSTNDCLESRPAVQSPSNATSHVEETGASSSLRMDPSGNDKLVRVQPNTNILSDPVLRNQSSSTDACPFCGIKRLTRNASRITRMINEKAWALTNTYRYFTDDADFQA</sequence>
<reference evidence="3" key="3">
    <citation type="submission" date="2019-12" db="UniProtKB">
        <authorList>
            <consortium name="WormBaseParasite"/>
        </authorList>
    </citation>
    <scope>IDENTIFICATION</scope>
</reference>
<proteinExistence type="predicted"/>